<protein>
    <submittedName>
        <fullName evidence="3">Flavin reductase</fullName>
    </submittedName>
</protein>
<feature type="domain" description="Flavin reductase like" evidence="2">
    <location>
        <begin position="21"/>
        <end position="167"/>
    </location>
</feature>
<dbReference type="Pfam" id="PF01613">
    <property type="entry name" value="Flavin_Reduct"/>
    <property type="match status" value="1"/>
</dbReference>
<gene>
    <name evidence="3" type="ORF">GCM10009665_66240</name>
</gene>
<dbReference type="SUPFAM" id="SSF50475">
    <property type="entry name" value="FMN-binding split barrel"/>
    <property type="match status" value="1"/>
</dbReference>
<dbReference type="EMBL" id="BAAALF010000190">
    <property type="protein sequence ID" value="GAA1268310.1"/>
    <property type="molecule type" value="Genomic_DNA"/>
</dbReference>
<evidence type="ECO:0000256" key="1">
    <source>
        <dbReference type="ARBA" id="ARBA00023002"/>
    </source>
</evidence>
<evidence type="ECO:0000313" key="4">
    <source>
        <dbReference type="Proteomes" id="UP001500037"/>
    </source>
</evidence>
<accession>A0ABP4HL65</accession>
<dbReference type="RefSeq" id="WP_344445845.1">
    <property type="nucleotide sequence ID" value="NZ_BAAALF010000190.1"/>
</dbReference>
<evidence type="ECO:0000313" key="3">
    <source>
        <dbReference type="EMBL" id="GAA1268310.1"/>
    </source>
</evidence>
<organism evidence="3 4">
    <name type="scientific">Kitasatospora nipponensis</name>
    <dbReference type="NCBI Taxonomy" id="258049"/>
    <lineage>
        <taxon>Bacteria</taxon>
        <taxon>Bacillati</taxon>
        <taxon>Actinomycetota</taxon>
        <taxon>Actinomycetes</taxon>
        <taxon>Kitasatosporales</taxon>
        <taxon>Streptomycetaceae</taxon>
        <taxon>Kitasatospora</taxon>
    </lineage>
</organism>
<sequence length="173" mass="18220">MTTSSTGAIPVAAAADFRALMSGFPTGVSVVASYAPDGEPRGMTCSAVCSVTLEPPTLLTCLRTETRTLSAVLDSRRFTVNLLHGRARATAELFGSGAADRFGQVRWTRGPNGGGPQLVDDAHAIADCRVSAAHQVGSHTVVYGEVVRIVLLPGRGPLLYGMREYAAWPLLHL</sequence>
<evidence type="ECO:0000259" key="2">
    <source>
        <dbReference type="SMART" id="SM00903"/>
    </source>
</evidence>
<keyword evidence="4" id="KW-1185">Reference proteome</keyword>
<dbReference type="InterPro" id="IPR012349">
    <property type="entry name" value="Split_barrel_FMN-bd"/>
</dbReference>
<dbReference type="InterPro" id="IPR050268">
    <property type="entry name" value="NADH-dep_flavin_reductase"/>
</dbReference>
<dbReference type="Gene3D" id="2.30.110.10">
    <property type="entry name" value="Electron Transport, Fmn-binding Protein, Chain A"/>
    <property type="match status" value="1"/>
</dbReference>
<proteinExistence type="predicted"/>
<dbReference type="SMART" id="SM00903">
    <property type="entry name" value="Flavin_Reduct"/>
    <property type="match status" value="1"/>
</dbReference>
<dbReference type="PANTHER" id="PTHR30466:SF1">
    <property type="entry name" value="FMN REDUCTASE (NADH) RUTF"/>
    <property type="match status" value="1"/>
</dbReference>
<keyword evidence="1" id="KW-0560">Oxidoreductase</keyword>
<name>A0ABP4HL65_9ACTN</name>
<dbReference type="InterPro" id="IPR002563">
    <property type="entry name" value="Flavin_Rdtase-like_dom"/>
</dbReference>
<dbReference type="PANTHER" id="PTHR30466">
    <property type="entry name" value="FLAVIN REDUCTASE"/>
    <property type="match status" value="1"/>
</dbReference>
<comment type="caution">
    <text evidence="3">The sequence shown here is derived from an EMBL/GenBank/DDBJ whole genome shotgun (WGS) entry which is preliminary data.</text>
</comment>
<reference evidence="4" key="1">
    <citation type="journal article" date="2019" name="Int. J. Syst. Evol. Microbiol.">
        <title>The Global Catalogue of Microorganisms (GCM) 10K type strain sequencing project: providing services to taxonomists for standard genome sequencing and annotation.</title>
        <authorList>
            <consortium name="The Broad Institute Genomics Platform"/>
            <consortium name="The Broad Institute Genome Sequencing Center for Infectious Disease"/>
            <person name="Wu L."/>
            <person name="Ma J."/>
        </authorList>
    </citation>
    <scope>NUCLEOTIDE SEQUENCE [LARGE SCALE GENOMIC DNA]</scope>
    <source>
        <strain evidence="4">JCM 13004</strain>
    </source>
</reference>
<dbReference type="Proteomes" id="UP001500037">
    <property type="component" value="Unassembled WGS sequence"/>
</dbReference>